<organism evidence="1 2">
    <name type="scientific">Cotesia congregata</name>
    <name type="common">Parasitoid wasp</name>
    <name type="synonym">Apanteles congregatus</name>
    <dbReference type="NCBI Taxonomy" id="51543"/>
    <lineage>
        <taxon>Eukaryota</taxon>
        <taxon>Metazoa</taxon>
        <taxon>Ecdysozoa</taxon>
        <taxon>Arthropoda</taxon>
        <taxon>Hexapoda</taxon>
        <taxon>Insecta</taxon>
        <taxon>Pterygota</taxon>
        <taxon>Neoptera</taxon>
        <taxon>Endopterygota</taxon>
        <taxon>Hymenoptera</taxon>
        <taxon>Apocrita</taxon>
        <taxon>Ichneumonoidea</taxon>
        <taxon>Braconidae</taxon>
        <taxon>Microgastrinae</taxon>
        <taxon>Cotesia</taxon>
    </lineage>
</organism>
<dbReference type="EMBL" id="CAJNRD030000716">
    <property type="protein sequence ID" value="CAG5071972.1"/>
    <property type="molecule type" value="Genomic_DNA"/>
</dbReference>
<comment type="caution">
    <text evidence="1">The sequence shown here is derived from an EMBL/GenBank/DDBJ whole genome shotgun (WGS) entry which is preliminary data.</text>
</comment>
<proteinExistence type="predicted"/>
<dbReference type="AlphaFoldDB" id="A0A8J2ELS3"/>
<dbReference type="OrthoDB" id="7701102at2759"/>
<accession>A0A8J2ELS3</accession>
<dbReference type="Proteomes" id="UP000786811">
    <property type="component" value="Unassembled WGS sequence"/>
</dbReference>
<keyword evidence="2" id="KW-1185">Reference proteome</keyword>
<sequence length="266" mass="30375">MLSNSEHPITLLLDKLVANRDNSLLVTRGPRPLLLVACEDLIPIQHYIASTDKPWCYAYSYESLWFVPDVDLDCGISIQESKNPNSKFESLFRQELIRGNCWFTDGSKIPEQEFVGFASVNVSAGAIETCRTVKYASIFTAEAMAIYTTLEKFFQNNEHHFNIFKGASPWFKNFTFCRKTIVSINRLRSGHTSLAASLFRFKIVNSDQCSSGEAVEEPNHVFWQCKLYDKAREYLITDLIKAKIFPPYDIESQLSEMNPLFVIPIA</sequence>
<gene>
    <name evidence="1" type="ORF">HICCMSTLAB_LOCUS121</name>
</gene>
<protein>
    <submittedName>
        <fullName evidence="1">Uncharacterized protein</fullName>
    </submittedName>
</protein>
<reference evidence="1" key="1">
    <citation type="submission" date="2021-04" db="EMBL/GenBank/DDBJ databases">
        <authorList>
            <person name="Chebbi M.A.C M."/>
        </authorList>
    </citation>
    <scope>NUCLEOTIDE SEQUENCE</scope>
</reference>
<evidence type="ECO:0000313" key="1">
    <source>
        <dbReference type="EMBL" id="CAG5071972.1"/>
    </source>
</evidence>
<evidence type="ECO:0000313" key="2">
    <source>
        <dbReference type="Proteomes" id="UP000786811"/>
    </source>
</evidence>
<name>A0A8J2ELS3_COTCN</name>